<sequence length="262" mass="29474">MHQLTYIPLFLLLATAAFASWTPQNCTMYKGRCYTVFPVGKVKFSKAASLCSQLPNGVPVILRSKAEEKFVHSLFAPRFTEFWMGMLTTQDVGGWTWITKDVTNWTNWISGQITSSKNEKCATSKVVSGLSWSDQSCSRTYEVACESRSDVCDCETKTAQATIYNANKHGIVVGKRRCCCQKSEESSYFEKTPVNDNTQYTIKANLIKDSLLECSLKCVREFYCVAFSYDKATKECTVLVSHFKPENQTLVSPTARGDYTCL</sequence>
<gene>
    <name evidence="6" type="primary">LOC115216416</name>
</gene>
<keyword evidence="1" id="KW-1015">Disulfide bond</keyword>
<evidence type="ECO:0000259" key="3">
    <source>
        <dbReference type="PROSITE" id="PS50041"/>
    </source>
</evidence>
<feature type="chain" id="PRO_5028920350" evidence="2">
    <location>
        <begin position="20"/>
        <end position="262"/>
    </location>
</feature>
<protein>
    <submittedName>
        <fullName evidence="6">Secretory phospholipase A2 receptor-like</fullName>
    </submittedName>
</protein>
<evidence type="ECO:0000313" key="5">
    <source>
        <dbReference type="Proteomes" id="UP000515154"/>
    </source>
</evidence>
<dbReference type="InterPro" id="IPR018378">
    <property type="entry name" value="C-type_lectin_CS"/>
</dbReference>
<proteinExistence type="predicted"/>
<dbReference type="Pfam" id="PF00059">
    <property type="entry name" value="Lectin_C"/>
    <property type="match status" value="1"/>
</dbReference>
<dbReference type="SUPFAM" id="SSF56436">
    <property type="entry name" value="C-type lectin-like"/>
    <property type="match status" value="1"/>
</dbReference>
<dbReference type="InterPro" id="IPR001304">
    <property type="entry name" value="C-type_lectin-like"/>
</dbReference>
<evidence type="ECO:0000313" key="6">
    <source>
        <dbReference type="RefSeq" id="XP_036362673.1"/>
    </source>
</evidence>
<dbReference type="PROSITE" id="PS00615">
    <property type="entry name" value="C_TYPE_LECTIN_1"/>
    <property type="match status" value="1"/>
</dbReference>
<evidence type="ECO:0000256" key="1">
    <source>
        <dbReference type="ARBA" id="ARBA00023157"/>
    </source>
</evidence>
<dbReference type="Gene3D" id="3.10.100.10">
    <property type="entry name" value="Mannose-Binding Protein A, subunit A"/>
    <property type="match status" value="1"/>
</dbReference>
<keyword evidence="5" id="KW-1185">Reference proteome</keyword>
<dbReference type="KEGG" id="osn:115216416"/>
<accession>A0A7E6F551</accession>
<feature type="signal peptide" evidence="2">
    <location>
        <begin position="1"/>
        <end position="19"/>
    </location>
</feature>
<dbReference type="Proteomes" id="UP000515154">
    <property type="component" value="Linkage group LG10"/>
</dbReference>
<dbReference type="InterPro" id="IPR003609">
    <property type="entry name" value="Pan_app"/>
</dbReference>
<dbReference type="PROSITE" id="PS50948">
    <property type="entry name" value="PAN"/>
    <property type="match status" value="1"/>
</dbReference>
<dbReference type="SMART" id="SM00034">
    <property type="entry name" value="CLECT"/>
    <property type="match status" value="1"/>
</dbReference>
<dbReference type="AlphaFoldDB" id="A0A7E6F551"/>
<feature type="domain" description="C-type lectin" evidence="3">
    <location>
        <begin position="29"/>
        <end position="146"/>
    </location>
</feature>
<dbReference type="RefSeq" id="XP_036362673.1">
    <property type="nucleotide sequence ID" value="XM_036506780.1"/>
</dbReference>
<dbReference type="PROSITE" id="PS50041">
    <property type="entry name" value="C_TYPE_LECTIN_2"/>
    <property type="match status" value="1"/>
</dbReference>
<keyword evidence="2" id="KW-0732">Signal</keyword>
<name>A0A7E6F551_9MOLL</name>
<dbReference type="InterPro" id="IPR016187">
    <property type="entry name" value="CTDL_fold"/>
</dbReference>
<dbReference type="InterPro" id="IPR016186">
    <property type="entry name" value="C-type_lectin-like/link_sf"/>
</dbReference>
<feature type="domain" description="Apple" evidence="4">
    <location>
        <begin position="180"/>
        <end position="262"/>
    </location>
</feature>
<evidence type="ECO:0000259" key="4">
    <source>
        <dbReference type="PROSITE" id="PS50948"/>
    </source>
</evidence>
<reference evidence="6" key="1">
    <citation type="submission" date="2025-08" db="UniProtKB">
        <authorList>
            <consortium name="RefSeq"/>
        </authorList>
    </citation>
    <scope>IDENTIFICATION</scope>
</reference>
<dbReference type="CDD" id="cd00037">
    <property type="entry name" value="CLECT"/>
    <property type="match status" value="1"/>
</dbReference>
<evidence type="ECO:0000256" key="2">
    <source>
        <dbReference type="SAM" id="SignalP"/>
    </source>
</evidence>
<organism evidence="5 6">
    <name type="scientific">Octopus sinensis</name>
    <name type="common">East Asian common octopus</name>
    <dbReference type="NCBI Taxonomy" id="2607531"/>
    <lineage>
        <taxon>Eukaryota</taxon>
        <taxon>Metazoa</taxon>
        <taxon>Spiralia</taxon>
        <taxon>Lophotrochozoa</taxon>
        <taxon>Mollusca</taxon>
        <taxon>Cephalopoda</taxon>
        <taxon>Coleoidea</taxon>
        <taxon>Octopodiformes</taxon>
        <taxon>Octopoda</taxon>
        <taxon>Incirrata</taxon>
        <taxon>Octopodidae</taxon>
        <taxon>Octopus</taxon>
    </lineage>
</organism>